<dbReference type="InterPro" id="IPR004761">
    <property type="entry name" value="Spore_GerAB"/>
</dbReference>
<organism evidence="9 10">
    <name type="scientific">Alkaliphilus hydrothermalis</name>
    <dbReference type="NCBI Taxonomy" id="1482730"/>
    <lineage>
        <taxon>Bacteria</taxon>
        <taxon>Bacillati</taxon>
        <taxon>Bacillota</taxon>
        <taxon>Clostridia</taxon>
        <taxon>Peptostreptococcales</taxon>
        <taxon>Natronincolaceae</taxon>
        <taxon>Alkaliphilus</taxon>
    </lineage>
</organism>
<feature type="transmembrane region" description="Helical" evidence="8">
    <location>
        <begin position="185"/>
        <end position="207"/>
    </location>
</feature>
<feature type="transmembrane region" description="Helical" evidence="8">
    <location>
        <begin position="301"/>
        <end position="320"/>
    </location>
</feature>
<keyword evidence="6 8" id="KW-1133">Transmembrane helix</keyword>
<evidence type="ECO:0000256" key="7">
    <source>
        <dbReference type="ARBA" id="ARBA00023136"/>
    </source>
</evidence>
<evidence type="ECO:0000256" key="4">
    <source>
        <dbReference type="ARBA" id="ARBA00022544"/>
    </source>
</evidence>
<feature type="transmembrane region" description="Helical" evidence="8">
    <location>
        <begin position="142"/>
        <end position="165"/>
    </location>
</feature>
<dbReference type="Pfam" id="PF03845">
    <property type="entry name" value="Spore_permease"/>
    <property type="match status" value="1"/>
</dbReference>
<keyword evidence="7 8" id="KW-0472">Membrane</keyword>
<dbReference type="Proteomes" id="UP001314796">
    <property type="component" value="Unassembled WGS sequence"/>
</dbReference>
<evidence type="ECO:0000256" key="2">
    <source>
        <dbReference type="ARBA" id="ARBA00007998"/>
    </source>
</evidence>
<keyword evidence="3" id="KW-0813">Transport</keyword>
<feature type="transmembrane region" description="Helical" evidence="8">
    <location>
        <begin position="269"/>
        <end position="289"/>
    </location>
</feature>
<feature type="transmembrane region" description="Helical" evidence="8">
    <location>
        <begin position="219"/>
        <end position="241"/>
    </location>
</feature>
<feature type="transmembrane region" description="Helical" evidence="8">
    <location>
        <begin position="115"/>
        <end position="135"/>
    </location>
</feature>
<dbReference type="PANTHER" id="PTHR34975">
    <property type="entry name" value="SPORE GERMINATION PROTEIN A2"/>
    <property type="match status" value="1"/>
</dbReference>
<feature type="transmembrane region" description="Helical" evidence="8">
    <location>
        <begin position="12"/>
        <end position="30"/>
    </location>
</feature>
<comment type="similarity">
    <text evidence="2">Belongs to the amino acid-polyamine-organocation (APC) superfamily. Spore germination protein (SGP) (TC 2.A.3.9) family.</text>
</comment>
<evidence type="ECO:0000256" key="8">
    <source>
        <dbReference type="SAM" id="Phobius"/>
    </source>
</evidence>
<dbReference type="RefSeq" id="WP_204401408.1">
    <property type="nucleotide sequence ID" value="NZ_JAFBEE010000007.1"/>
</dbReference>
<comment type="subcellular location">
    <subcellularLocation>
        <location evidence="1">Membrane</location>
        <topology evidence="1">Multi-pass membrane protein</topology>
    </subcellularLocation>
</comment>
<feature type="transmembrane region" description="Helical" evidence="8">
    <location>
        <begin position="42"/>
        <end position="62"/>
    </location>
</feature>
<feature type="transmembrane region" description="Helical" evidence="8">
    <location>
        <begin position="82"/>
        <end position="103"/>
    </location>
</feature>
<evidence type="ECO:0000256" key="1">
    <source>
        <dbReference type="ARBA" id="ARBA00004141"/>
    </source>
</evidence>
<sequence length="363" mass="41666">MDKGNYQKLNQYHVIFLINGGIAGLGILTLPNDLSSMGFNQWLVPLILGLVANLALFPMIKLCSNYPKNNLYEINEKLLGPLLGKIINILITGYAIIALSRVLRGYLTLIQTTLLPQKSIIGPLIILLLLSAYVVKGGIKSVARFAILGFFLTAWTIYFSQWPIINGDVRNFLPLFNFTRNDFLYAFHRGYFSMLGYEIILFYFPYIMDQKRAFKHASIGIWITMFLYWAVCASSVVYFSIWQMSHLRYPVLSLLKSIQLSFVERVENFFIALWVFLILSTACLLLWLAQKGIKSILKKPTDLSLYGVLPIIFLMIKGPIPNRYEVFLYENLTIYGGYFLNLWAIILLFLHYIKQTREGKEAA</sequence>
<gene>
    <name evidence="9" type="ORF">JOC73_001339</name>
</gene>
<accession>A0ABS2NPE8</accession>
<feature type="transmembrane region" description="Helical" evidence="8">
    <location>
        <begin position="332"/>
        <end position="353"/>
    </location>
</feature>
<comment type="caution">
    <text evidence="9">The sequence shown here is derived from an EMBL/GenBank/DDBJ whole genome shotgun (WGS) entry which is preliminary data.</text>
</comment>
<keyword evidence="4" id="KW-0309">Germination</keyword>
<reference evidence="9 10" key="1">
    <citation type="submission" date="2021-01" db="EMBL/GenBank/DDBJ databases">
        <title>Genomic Encyclopedia of Type Strains, Phase IV (KMG-IV): sequencing the most valuable type-strain genomes for metagenomic binning, comparative biology and taxonomic classification.</title>
        <authorList>
            <person name="Goeker M."/>
        </authorList>
    </citation>
    <scope>NUCLEOTIDE SEQUENCE [LARGE SCALE GENOMIC DNA]</scope>
    <source>
        <strain evidence="9 10">DSM 25890</strain>
    </source>
</reference>
<keyword evidence="10" id="KW-1185">Reference proteome</keyword>
<evidence type="ECO:0000256" key="3">
    <source>
        <dbReference type="ARBA" id="ARBA00022448"/>
    </source>
</evidence>
<evidence type="ECO:0000256" key="5">
    <source>
        <dbReference type="ARBA" id="ARBA00022692"/>
    </source>
</evidence>
<evidence type="ECO:0000256" key="6">
    <source>
        <dbReference type="ARBA" id="ARBA00022989"/>
    </source>
</evidence>
<proteinExistence type="inferred from homology"/>
<evidence type="ECO:0000313" key="9">
    <source>
        <dbReference type="EMBL" id="MBM7614820.1"/>
    </source>
</evidence>
<keyword evidence="5 8" id="KW-0812">Transmembrane</keyword>
<dbReference type="EMBL" id="JAFBEE010000007">
    <property type="protein sequence ID" value="MBM7614820.1"/>
    <property type="molecule type" value="Genomic_DNA"/>
</dbReference>
<evidence type="ECO:0000313" key="10">
    <source>
        <dbReference type="Proteomes" id="UP001314796"/>
    </source>
</evidence>
<dbReference type="PANTHER" id="PTHR34975:SF2">
    <property type="entry name" value="SPORE GERMINATION PROTEIN A2"/>
    <property type="match status" value="1"/>
</dbReference>
<dbReference type="NCBIfam" id="TIGR00912">
    <property type="entry name" value="2A0309"/>
    <property type="match status" value="1"/>
</dbReference>
<name>A0ABS2NPE8_9FIRM</name>
<protein>
    <submittedName>
        <fullName evidence="9">Spore germination protein (Amino acid permease)</fullName>
    </submittedName>
</protein>